<feature type="region of interest" description="Disordered" evidence="2">
    <location>
        <begin position="345"/>
        <end position="367"/>
    </location>
</feature>
<keyword evidence="1" id="KW-0343">GTPase activation</keyword>
<reference evidence="5" key="1">
    <citation type="journal article" date="2020" name="J. Eukaryot. Microbiol.">
        <title>De novo Sequencing, Assembly and Annotation of the Transcriptome for the Free-Living Testate Amoeba Arcella intermedia.</title>
        <authorList>
            <person name="Ribeiro G.M."/>
            <person name="Porfirio-Sousa A.L."/>
            <person name="Maurer-Alcala X.X."/>
            <person name="Katz L.A."/>
            <person name="Lahr D.J.G."/>
        </authorList>
    </citation>
    <scope>NUCLEOTIDE SEQUENCE</scope>
</reference>
<evidence type="ECO:0008006" key="6">
    <source>
        <dbReference type="Google" id="ProtNLM"/>
    </source>
</evidence>
<evidence type="ECO:0000259" key="3">
    <source>
        <dbReference type="PROSITE" id="PS50010"/>
    </source>
</evidence>
<dbReference type="InterPro" id="IPR051025">
    <property type="entry name" value="RhoGAP"/>
</dbReference>
<name>A0A6B2KXT1_9EUKA</name>
<dbReference type="GO" id="GO:0005096">
    <property type="term" value="F:GTPase activator activity"/>
    <property type="evidence" value="ECO:0007669"/>
    <property type="project" value="UniProtKB-KW"/>
</dbReference>
<dbReference type="CDD" id="cd00159">
    <property type="entry name" value="RhoGAP"/>
    <property type="match status" value="1"/>
</dbReference>
<dbReference type="SMART" id="SM00324">
    <property type="entry name" value="RhoGAP"/>
    <property type="match status" value="1"/>
</dbReference>
<evidence type="ECO:0000259" key="4">
    <source>
        <dbReference type="PROSITE" id="PS50238"/>
    </source>
</evidence>
<organism evidence="5">
    <name type="scientific">Arcella intermedia</name>
    <dbReference type="NCBI Taxonomy" id="1963864"/>
    <lineage>
        <taxon>Eukaryota</taxon>
        <taxon>Amoebozoa</taxon>
        <taxon>Tubulinea</taxon>
        <taxon>Elardia</taxon>
        <taxon>Arcellinida</taxon>
        <taxon>Sphaerothecina</taxon>
        <taxon>Arcellidae</taxon>
        <taxon>Arcella</taxon>
    </lineage>
</organism>
<dbReference type="PROSITE" id="PS50238">
    <property type="entry name" value="RHOGAP"/>
    <property type="match status" value="1"/>
</dbReference>
<dbReference type="AlphaFoldDB" id="A0A6B2KXT1"/>
<proteinExistence type="predicted"/>
<dbReference type="SUPFAM" id="SSF48350">
    <property type="entry name" value="GTPase activation domain, GAP"/>
    <property type="match status" value="1"/>
</dbReference>
<dbReference type="PANTHER" id="PTHR15228:SF25">
    <property type="entry name" value="F-BAR DOMAIN-CONTAINING PROTEIN"/>
    <property type="match status" value="1"/>
</dbReference>
<evidence type="ECO:0000313" key="5">
    <source>
        <dbReference type="EMBL" id="NDV29408.1"/>
    </source>
</evidence>
<dbReference type="PROSITE" id="PS50010">
    <property type="entry name" value="DH_2"/>
    <property type="match status" value="1"/>
</dbReference>
<dbReference type="GO" id="GO:0007165">
    <property type="term" value="P:signal transduction"/>
    <property type="evidence" value="ECO:0007669"/>
    <property type="project" value="InterPro"/>
</dbReference>
<feature type="compositionally biased region" description="Basic and acidic residues" evidence="2">
    <location>
        <begin position="349"/>
        <end position="365"/>
    </location>
</feature>
<evidence type="ECO:0000256" key="1">
    <source>
        <dbReference type="ARBA" id="ARBA00022468"/>
    </source>
</evidence>
<dbReference type="InterPro" id="IPR035899">
    <property type="entry name" value="DBL_dom_sf"/>
</dbReference>
<feature type="compositionally biased region" description="Basic and acidic residues" evidence="2">
    <location>
        <begin position="793"/>
        <end position="811"/>
    </location>
</feature>
<dbReference type="Gene3D" id="1.10.555.10">
    <property type="entry name" value="Rho GTPase activation protein"/>
    <property type="match status" value="1"/>
</dbReference>
<dbReference type="SUPFAM" id="SSF48065">
    <property type="entry name" value="DBL homology domain (DH-domain)"/>
    <property type="match status" value="1"/>
</dbReference>
<dbReference type="InterPro" id="IPR000198">
    <property type="entry name" value="RhoGAP_dom"/>
</dbReference>
<feature type="domain" description="Rho-GAP" evidence="4">
    <location>
        <begin position="1"/>
        <end position="168"/>
    </location>
</feature>
<dbReference type="Pfam" id="PF00621">
    <property type="entry name" value="RhoGEF"/>
    <property type="match status" value="1"/>
</dbReference>
<accession>A0A6B2KXT1</accession>
<feature type="domain" description="DH" evidence="3">
    <location>
        <begin position="389"/>
        <end position="581"/>
    </location>
</feature>
<dbReference type="Gene3D" id="1.20.900.10">
    <property type="entry name" value="Dbl homology (DH) domain"/>
    <property type="match status" value="1"/>
</dbReference>
<dbReference type="GO" id="GO:0005085">
    <property type="term" value="F:guanyl-nucleotide exchange factor activity"/>
    <property type="evidence" value="ECO:0007669"/>
    <property type="project" value="InterPro"/>
</dbReference>
<protein>
    <recommendedName>
        <fullName evidence="6">Rho-GAP domain-containing protein</fullName>
    </recommendedName>
</protein>
<dbReference type="InterPro" id="IPR008936">
    <property type="entry name" value="Rho_GTPase_activation_prot"/>
</dbReference>
<dbReference type="InterPro" id="IPR000219">
    <property type="entry name" value="DH_dom"/>
</dbReference>
<feature type="region of interest" description="Disordered" evidence="2">
    <location>
        <begin position="774"/>
        <end position="899"/>
    </location>
</feature>
<sequence>MTIDLIIDRGLGVEGIFRVPGSHSVVNEACLMFDGGQVPNLLSMSPEEISSVFKKYMREIPHPLLAGDTIDRKLADRFSEVLELGTVDLKIKRIRKLLKKLSVFRRNLCRELFYILYLVSLERQNNKMDSHNLATIFGGMVNIISDTMSSVAKTDLCTFITQYFPLIWKGLDEPKTKPFSQLTPDTTKATISIYLDDGTWKTFLVPKSINCSELTEVVCAKLKHGIMDESKLKAYTMFEIHDREIRLVEPDEHVFQIYDRSSILLFTDKIDLSYIGNALPLDPDITYPDHIEDEVETEDEEESNEGNFLSISLTNPIVPIEETINEDITSSRVPLSARPPITKKTPIAVREKKSDKHLKSAEDSKAKRRRSKLKANWFHKNSDETALDDIQSLLLQFNSKEKGYLELLNTWTTQVKAPLISENLVDVETLNDLFPHFDDIVSLHDGLKAHLDNFTSISTFLSLRISVYSSYSYKHGLAQSSFQTLKQENPKFEEFITKFHKNTGTELIHIINAPSVRLQELEDIMKRFLSINPDESVFHIYTSIQEIVTKVRQKESVSPDIRQIWDSIEKIPETAEITPSRKIILRGEGSVKFPEEKKSKPSIHIILFNDLLFFYSSQKKFGRRTKETCEAVFIIFKAQVTEEQVENGPGIKFSSGDGLVVYLSDLPDTPNWFITIQHTIKSLQFIHPHSMTESWWYGTTANKKRNQRKSFAGVTKQSMLKRTDLRSKTDHIEVVVSDEFSPASARHTKKEVWAIKRVAPKKALLVEDIDTSSALSPKAKTDRTFSPKLNSKSTDKKQKLIEPSIHVETKPVTKPRARSIPTSSDIKPITLTEDSHNNKHPTSDASPTEHHPPNHNKHSPQNPNGDDQESEKSGEGKLVPITEKEEANTDQDPPNPKVD</sequence>
<evidence type="ECO:0000256" key="2">
    <source>
        <dbReference type="SAM" id="MobiDB-lite"/>
    </source>
</evidence>
<dbReference type="EMBL" id="GIBP01000439">
    <property type="protein sequence ID" value="NDV29408.1"/>
    <property type="molecule type" value="Transcribed_RNA"/>
</dbReference>
<dbReference type="PANTHER" id="PTHR15228">
    <property type="entry name" value="SPERMATHECAL PHYSIOLOGY VARIANT"/>
    <property type="match status" value="1"/>
</dbReference>
<dbReference type="Pfam" id="PF00620">
    <property type="entry name" value="RhoGAP"/>
    <property type="match status" value="1"/>
</dbReference>